<proteinExistence type="predicted"/>
<dbReference type="KEGG" id="jre:108994840"/>
<accession>A0A2I4F296</accession>
<feature type="region of interest" description="Disordered" evidence="1">
    <location>
        <begin position="264"/>
        <end position="289"/>
    </location>
</feature>
<dbReference type="Proteomes" id="UP000235220">
    <property type="component" value="Chromosome 12"/>
</dbReference>
<dbReference type="GO" id="GO:0006952">
    <property type="term" value="P:defense response"/>
    <property type="evidence" value="ECO:0007669"/>
    <property type="project" value="InterPro"/>
</dbReference>
<dbReference type="PANTHER" id="PTHR32246">
    <property type="entry name" value="INGRESSION PROTEIN FIC1"/>
    <property type="match status" value="1"/>
</dbReference>
<sequence length="326" mass="34878">MRFDPRSRASVFLPQHLHTYNIRKNLQVSVFCNPPSLSLSRALSLWSQSSNMEYRTLEINVTSAKDLKDLSLFSKMDVYVVVSLSGDKQKAKTKVDREGGTSPSWNFPVKFTIDESAARQNRLNLEFKLRCDRSLGGDKDIGVVYVPVAELLNSTGDGKSMQFVSYQVTKPSGKPQGILNFSYKFTEKVAAGGVSLVPEAKAHEPVTAYPAPVVGTSALPYDGLYPPAAAPHPPPPPYGSGYPPPPPGYGYPPPPPPGYGYPPPPPGYGYPPPPPGYGYQPGVQQPQKKNKFGMGLGAGLLGGALGGLLIGDMVSDAGCDAGFGDF</sequence>
<dbReference type="Gramene" id="Jr12_11310_p1">
    <property type="protein sequence ID" value="cds.Jr12_11310_p1"/>
    <property type="gene ID" value="Jr12_11310"/>
</dbReference>
<dbReference type="SUPFAM" id="SSF49562">
    <property type="entry name" value="C2 domain (Calcium/lipid-binding domain, CaLB)"/>
    <property type="match status" value="1"/>
</dbReference>
<dbReference type="Pfam" id="PF00168">
    <property type="entry name" value="C2"/>
    <property type="match status" value="1"/>
</dbReference>
<organism evidence="2 3">
    <name type="scientific">Juglans regia</name>
    <name type="common">English walnut</name>
    <dbReference type="NCBI Taxonomy" id="51240"/>
    <lineage>
        <taxon>Eukaryota</taxon>
        <taxon>Viridiplantae</taxon>
        <taxon>Streptophyta</taxon>
        <taxon>Embryophyta</taxon>
        <taxon>Tracheophyta</taxon>
        <taxon>Spermatophyta</taxon>
        <taxon>Magnoliopsida</taxon>
        <taxon>eudicotyledons</taxon>
        <taxon>Gunneridae</taxon>
        <taxon>Pentapetalae</taxon>
        <taxon>rosids</taxon>
        <taxon>fabids</taxon>
        <taxon>Fagales</taxon>
        <taxon>Juglandaceae</taxon>
        <taxon>Juglans</taxon>
    </lineage>
</organism>
<keyword evidence="2" id="KW-1185">Reference proteome</keyword>
<dbReference type="OrthoDB" id="270970at2759"/>
<gene>
    <name evidence="3" type="primary">LOC108994840</name>
</gene>
<dbReference type="AlphaFoldDB" id="A0A2I4F296"/>
<name>A0A2I4F296_JUGRE</name>
<dbReference type="SMART" id="SM00239">
    <property type="entry name" value="C2"/>
    <property type="match status" value="1"/>
</dbReference>
<dbReference type="RefSeq" id="XP_018825773.1">
    <property type="nucleotide sequence ID" value="XM_018970228.2"/>
</dbReference>
<dbReference type="PROSITE" id="PS50004">
    <property type="entry name" value="C2"/>
    <property type="match status" value="1"/>
</dbReference>
<protein>
    <submittedName>
        <fullName evidence="3">Protein SRC2</fullName>
    </submittedName>
</protein>
<dbReference type="InterPro" id="IPR035892">
    <property type="entry name" value="C2_domain_sf"/>
</dbReference>
<dbReference type="InterPro" id="IPR000008">
    <property type="entry name" value="C2_dom"/>
</dbReference>
<dbReference type="PANTHER" id="PTHR32246:SF173">
    <property type="entry name" value="C2 DOMAIN-CONTAINING PROTEIN"/>
    <property type="match status" value="1"/>
</dbReference>
<feature type="compositionally biased region" description="Pro residues" evidence="1">
    <location>
        <begin position="264"/>
        <end position="276"/>
    </location>
</feature>
<evidence type="ECO:0000313" key="2">
    <source>
        <dbReference type="Proteomes" id="UP000235220"/>
    </source>
</evidence>
<reference evidence="3" key="1">
    <citation type="submission" date="2025-08" db="UniProtKB">
        <authorList>
            <consortium name="RefSeq"/>
        </authorList>
    </citation>
    <scope>IDENTIFICATION</scope>
    <source>
        <tissue evidence="3">Leaves</tissue>
    </source>
</reference>
<dbReference type="STRING" id="51240.A0A2I4F296"/>
<dbReference type="CDD" id="cd04051">
    <property type="entry name" value="C2_SRC2_like"/>
    <property type="match status" value="1"/>
</dbReference>
<dbReference type="GeneID" id="108994840"/>
<dbReference type="InterPro" id="IPR044750">
    <property type="entry name" value="C2_SRC2/BAP"/>
</dbReference>
<evidence type="ECO:0000256" key="1">
    <source>
        <dbReference type="SAM" id="MobiDB-lite"/>
    </source>
</evidence>
<evidence type="ECO:0000313" key="3">
    <source>
        <dbReference type="RefSeq" id="XP_018825773.1"/>
    </source>
</evidence>
<dbReference type="Gene3D" id="2.60.40.150">
    <property type="entry name" value="C2 domain"/>
    <property type="match status" value="1"/>
</dbReference>